<dbReference type="Gene3D" id="1.25.10.10">
    <property type="entry name" value="Leucine-rich Repeat Variant"/>
    <property type="match status" value="1"/>
</dbReference>
<dbReference type="SUPFAM" id="SSF48371">
    <property type="entry name" value="ARM repeat"/>
    <property type="match status" value="1"/>
</dbReference>
<dbReference type="Proteomes" id="UP000660380">
    <property type="component" value="Unassembled WGS sequence"/>
</dbReference>
<dbReference type="PANTHER" id="PTHR46844:SF1">
    <property type="entry name" value="SLR5058 PROTEIN"/>
    <property type="match status" value="1"/>
</dbReference>
<sequence>MTRPDELVSILDRILDGCGDEGDVAILRQFLKESSGQNVVQLGKYNINIGEGQDIHIGDKVYQGADAQTIRSIFLEVLSQNTRQLEIDWHNISQAMLSEQQRLTTNPLTSGEGITYRTEQVYVPLGLVERKKPTRRREDVSPEQGSELYRETEITQTFEHQQFLEQVLRHRQSPKSQGRRIAIIGEPGAGKTTLLQQIAQWVSLEMAQSVVIWVSLADLRTRELESYLLEVWLQAVARKVGQAEASTQVQDNFVAQFNQGLVWLLLDGVDEMQATVGNPLGEIERQIRTGTLLQQARIVLSCRLNLWDGGSNALDSFDNYRTLEFCYPQQVEQFIGNWFGSLPLAETQTGQQLCAALRESAKERIRDLVKNPLRLTLLCFNWYLGEGKLPETKAGLYEQFVADFYEWKKGQFATTGEQRKGLNAALGELAREAIDKEATRFRLRQEFVCEYLGEPDDADSLFGLALRLGWLNKVGVDGDNPRKGVYAFFHPTFQEYFAALAIDDWHYFLNHIPENPSHVDANYRIFEVYWRETIVLWLGWKTISKNSKEELIHELVHFKDNCGNFYRIQAYLLAAVGISEFSVSKGYVDVILDKLITVGFGTLDEASKETKIFPNSISQSARNVLAKSYHPSTTSKLLQLLQKNKNEENQEKIAKIVLSLCPGNQTALLYLINVFNTTKNRNTIQSLLKDFREVDLGELKSEVEKTLEYLLYYYLEVDFIGYLKSEELPTYFRCNKLDIYLFLDVITTLNSIQFFFKISKTLLESFFEFDILDDNIQCLLAEQLLEIDTEHPLANKVLRTIYQSSHDDDARFWAVLCLSKNDSDKISYLNELIDNTKDIDTAIDIAETLLKIDHINIKALNFMTGLLDTTYGFYCFYSAEILLKNNLERQKAIDALFDLLKSDEIGTRRYAAEALGNLYVDCKDAVDVLLKDLSFQGEEIRSFPFAETCLGNLKLERLLAAVVVKLKECLHQSSGYVNRGACYDSLWNYASKTPYPVFYNAWNSKC</sequence>
<evidence type="ECO:0000256" key="3">
    <source>
        <dbReference type="ARBA" id="ARBA00022738"/>
    </source>
</evidence>
<dbReference type="InterPro" id="IPR027417">
    <property type="entry name" value="P-loop_NTPase"/>
</dbReference>
<evidence type="ECO:0000259" key="5">
    <source>
        <dbReference type="PROSITE" id="PS50837"/>
    </source>
</evidence>
<evidence type="ECO:0000256" key="4">
    <source>
        <dbReference type="ARBA" id="ARBA00023239"/>
    </source>
</evidence>
<dbReference type="PROSITE" id="PS50837">
    <property type="entry name" value="NACHT"/>
    <property type="match status" value="1"/>
</dbReference>
<evidence type="ECO:0000313" key="7">
    <source>
        <dbReference type="Proteomes" id="UP000660380"/>
    </source>
</evidence>
<feature type="domain" description="NACHT" evidence="5">
    <location>
        <begin position="179"/>
        <end position="303"/>
    </location>
</feature>
<proteinExistence type="inferred from homology"/>
<keyword evidence="2" id="KW-0042">Antenna complex</keyword>
<dbReference type="EMBL" id="JACJTA010000062">
    <property type="protein sequence ID" value="MBD2607398.1"/>
    <property type="molecule type" value="Genomic_DNA"/>
</dbReference>
<dbReference type="SUPFAM" id="SSF52540">
    <property type="entry name" value="P-loop containing nucleoside triphosphate hydrolases"/>
    <property type="match status" value="1"/>
</dbReference>
<comment type="caution">
    <text evidence="6">The sequence shown here is derived from an EMBL/GenBank/DDBJ whole genome shotgun (WGS) entry which is preliminary data.</text>
</comment>
<dbReference type="InterPro" id="IPR011989">
    <property type="entry name" value="ARM-like"/>
</dbReference>
<evidence type="ECO:0000256" key="1">
    <source>
        <dbReference type="ARBA" id="ARBA00009299"/>
    </source>
</evidence>
<dbReference type="InterPro" id="IPR003593">
    <property type="entry name" value="AAA+_ATPase"/>
</dbReference>
<dbReference type="InterPro" id="IPR045429">
    <property type="entry name" value="EAD10"/>
</dbReference>
<keyword evidence="3" id="KW-0605">Phycobilisome</keyword>
<dbReference type="Pfam" id="PF19954">
    <property type="entry name" value="EAD10"/>
    <property type="match status" value="1"/>
</dbReference>
<evidence type="ECO:0000313" key="6">
    <source>
        <dbReference type="EMBL" id="MBD2607398.1"/>
    </source>
</evidence>
<dbReference type="InterPro" id="IPR007111">
    <property type="entry name" value="NACHT_NTPase"/>
</dbReference>
<dbReference type="RefSeq" id="WP_051502760.1">
    <property type="nucleotide sequence ID" value="NZ_JACJTA010000062.1"/>
</dbReference>
<comment type="similarity">
    <text evidence="1">Belongs to the CpcE/RpcE/PecE family.</text>
</comment>
<dbReference type="Gene3D" id="3.40.50.300">
    <property type="entry name" value="P-loop containing nucleotide triphosphate hydrolases"/>
    <property type="match status" value="1"/>
</dbReference>
<reference evidence="6 7" key="1">
    <citation type="journal article" date="2020" name="ISME J.">
        <title>Comparative genomics reveals insights into cyanobacterial evolution and habitat adaptation.</title>
        <authorList>
            <person name="Chen M.Y."/>
            <person name="Teng W.K."/>
            <person name="Zhao L."/>
            <person name="Hu C.X."/>
            <person name="Zhou Y.K."/>
            <person name="Han B.P."/>
            <person name="Song L.R."/>
            <person name="Shu W.S."/>
        </authorList>
    </citation>
    <scope>NUCLEOTIDE SEQUENCE [LARGE SCALE GENOMIC DNA]</scope>
    <source>
        <strain evidence="6 7">FACHB-248</strain>
    </source>
</reference>
<organism evidence="6 7">
    <name type="scientific">Scytonema hofmannii FACHB-248</name>
    <dbReference type="NCBI Taxonomy" id="1842502"/>
    <lineage>
        <taxon>Bacteria</taxon>
        <taxon>Bacillati</taxon>
        <taxon>Cyanobacteriota</taxon>
        <taxon>Cyanophyceae</taxon>
        <taxon>Nostocales</taxon>
        <taxon>Scytonemataceae</taxon>
        <taxon>Scytonema</taxon>
    </lineage>
</organism>
<dbReference type="SMART" id="SM00382">
    <property type="entry name" value="AAA"/>
    <property type="match status" value="1"/>
</dbReference>
<keyword evidence="7" id="KW-1185">Reference proteome</keyword>
<gene>
    <name evidence="6" type="ORF">H6G81_23440</name>
</gene>
<protein>
    <submittedName>
        <fullName evidence="6">NACHT domain-containing protein</fullName>
    </submittedName>
</protein>
<dbReference type="PANTHER" id="PTHR46844">
    <property type="entry name" value="SLR5058 PROTEIN"/>
    <property type="match status" value="1"/>
</dbReference>
<evidence type="ECO:0000256" key="2">
    <source>
        <dbReference type="ARBA" id="ARBA00022549"/>
    </source>
</evidence>
<accession>A0ABR8GVJ3</accession>
<keyword evidence="4" id="KW-0456">Lyase</keyword>
<name>A0ABR8GVJ3_9CYAN</name>
<dbReference type="InterPro" id="IPR016024">
    <property type="entry name" value="ARM-type_fold"/>
</dbReference>
<dbReference type="Pfam" id="PF05729">
    <property type="entry name" value="NACHT"/>
    <property type="match status" value="1"/>
</dbReference>